<accession>A0A699XFX2</accession>
<protein>
    <submittedName>
        <fullName evidence="2">Uncharacterized protein</fullName>
    </submittedName>
</protein>
<organism evidence="2">
    <name type="scientific">Tanacetum cinerariifolium</name>
    <name type="common">Dalmatian daisy</name>
    <name type="synonym">Chrysanthemum cinerariifolium</name>
    <dbReference type="NCBI Taxonomy" id="118510"/>
    <lineage>
        <taxon>Eukaryota</taxon>
        <taxon>Viridiplantae</taxon>
        <taxon>Streptophyta</taxon>
        <taxon>Embryophyta</taxon>
        <taxon>Tracheophyta</taxon>
        <taxon>Spermatophyta</taxon>
        <taxon>Magnoliopsida</taxon>
        <taxon>eudicotyledons</taxon>
        <taxon>Gunneridae</taxon>
        <taxon>Pentapetalae</taxon>
        <taxon>asterids</taxon>
        <taxon>campanulids</taxon>
        <taxon>Asterales</taxon>
        <taxon>Asteraceae</taxon>
        <taxon>Asteroideae</taxon>
        <taxon>Anthemideae</taxon>
        <taxon>Anthemidinae</taxon>
        <taxon>Tanacetum</taxon>
    </lineage>
</organism>
<reference evidence="2" key="1">
    <citation type="journal article" date="2019" name="Sci. Rep.">
        <title>Draft genome of Tanacetum cinerariifolium, the natural source of mosquito coil.</title>
        <authorList>
            <person name="Yamashiro T."/>
            <person name="Shiraishi A."/>
            <person name="Satake H."/>
            <person name="Nakayama K."/>
        </authorList>
    </citation>
    <scope>NUCLEOTIDE SEQUENCE</scope>
</reference>
<dbReference type="EMBL" id="BKCJ011817536">
    <property type="protein sequence ID" value="GFD55404.1"/>
    <property type="molecule type" value="Genomic_DNA"/>
</dbReference>
<evidence type="ECO:0000313" key="2">
    <source>
        <dbReference type="EMBL" id="GFD55404.1"/>
    </source>
</evidence>
<name>A0A699XFX2_TANCI</name>
<feature type="non-terminal residue" evidence="2">
    <location>
        <position position="76"/>
    </location>
</feature>
<sequence length="76" mass="8602">MRRRRRRKDNREAGGGHSTTNIAAVGLSLLRKADVQSQKIGRLDRRLREQARSHRVPMHRATVHGLTNAADGYSET</sequence>
<gene>
    <name evidence="2" type="ORF">Tci_927373</name>
</gene>
<proteinExistence type="predicted"/>
<dbReference type="AlphaFoldDB" id="A0A699XFX2"/>
<evidence type="ECO:0000256" key="1">
    <source>
        <dbReference type="SAM" id="MobiDB-lite"/>
    </source>
</evidence>
<comment type="caution">
    <text evidence="2">The sequence shown here is derived from an EMBL/GenBank/DDBJ whole genome shotgun (WGS) entry which is preliminary data.</text>
</comment>
<feature type="region of interest" description="Disordered" evidence="1">
    <location>
        <begin position="1"/>
        <end position="20"/>
    </location>
</feature>